<protein>
    <submittedName>
        <fullName evidence="9">Cytochrome b5</fullName>
    </submittedName>
</protein>
<evidence type="ECO:0000256" key="4">
    <source>
        <dbReference type="ARBA" id="ARBA00022824"/>
    </source>
</evidence>
<evidence type="ECO:0000259" key="8">
    <source>
        <dbReference type="SMART" id="SM01117"/>
    </source>
</evidence>
<dbReference type="RefSeq" id="XP_025349563.1">
    <property type="nucleotide sequence ID" value="XM_025490622.1"/>
</dbReference>
<keyword evidence="4" id="KW-0256">Endoplasmic reticulum</keyword>
<dbReference type="Proteomes" id="UP000245942">
    <property type="component" value="Unassembled WGS sequence"/>
</dbReference>
<sequence>MDFFKSSPPPASASIFAHPLLQAITHNPLNLALSGILLYLLLPLFIPTSISSLTPTVTEASRITSSEAYNYLPAQHPQSAQWKKYTPRSLAIFDGSSKEGGATILLSINRKVFDVSTGGRFYGPGGPYGNFAGRDASRGMAKQSFDLEMLTPLDKPIDSLADLSHGEKTSMREWEGHFSAKYPIVGELVEE</sequence>
<dbReference type="OrthoDB" id="547796at2759"/>
<dbReference type="InterPro" id="IPR001199">
    <property type="entry name" value="Cyt_B5-like_heme/steroid-bd"/>
</dbReference>
<dbReference type="GO" id="GO:0005783">
    <property type="term" value="C:endoplasmic reticulum"/>
    <property type="evidence" value="ECO:0007669"/>
    <property type="project" value="UniProtKB-SubCell"/>
</dbReference>
<keyword evidence="2" id="KW-0349">Heme</keyword>
<dbReference type="InterPro" id="IPR050577">
    <property type="entry name" value="MAPR/NEUFC/NENF-like"/>
</dbReference>
<keyword evidence="3" id="KW-0479">Metal-binding</keyword>
<evidence type="ECO:0000256" key="6">
    <source>
        <dbReference type="ARBA" id="ARBA00038357"/>
    </source>
</evidence>
<keyword evidence="7" id="KW-0472">Membrane</keyword>
<evidence type="ECO:0000256" key="5">
    <source>
        <dbReference type="ARBA" id="ARBA00023004"/>
    </source>
</evidence>
<dbReference type="GeneID" id="37012356"/>
<feature type="domain" description="Cytochrome b5 heme-binding" evidence="8">
    <location>
        <begin position="85"/>
        <end position="189"/>
    </location>
</feature>
<feature type="transmembrane region" description="Helical" evidence="7">
    <location>
        <begin position="29"/>
        <end position="46"/>
    </location>
</feature>
<evidence type="ECO:0000313" key="9">
    <source>
        <dbReference type="EMBL" id="PWN22403.1"/>
    </source>
</evidence>
<dbReference type="GO" id="GO:0016020">
    <property type="term" value="C:membrane"/>
    <property type="evidence" value="ECO:0007669"/>
    <property type="project" value="TreeGrafter"/>
</dbReference>
<dbReference type="SUPFAM" id="SSF55856">
    <property type="entry name" value="Cytochrome b5-like heme/steroid binding domain"/>
    <property type="match status" value="1"/>
</dbReference>
<keyword evidence="7" id="KW-0812">Transmembrane</keyword>
<evidence type="ECO:0000313" key="10">
    <source>
        <dbReference type="Proteomes" id="UP000245942"/>
    </source>
</evidence>
<dbReference type="EMBL" id="KZ819323">
    <property type="protein sequence ID" value="PWN22403.1"/>
    <property type="molecule type" value="Genomic_DNA"/>
</dbReference>
<dbReference type="PANTHER" id="PTHR10281:SF72">
    <property type="entry name" value="NEUDESIN"/>
    <property type="match status" value="1"/>
</dbReference>
<keyword evidence="7" id="KW-1133">Transmembrane helix</keyword>
<dbReference type="Pfam" id="PF00173">
    <property type="entry name" value="Cyt-b5"/>
    <property type="match status" value="1"/>
</dbReference>
<dbReference type="InterPro" id="IPR036400">
    <property type="entry name" value="Cyt_B5-like_heme/steroid_sf"/>
</dbReference>
<dbReference type="PANTHER" id="PTHR10281">
    <property type="entry name" value="MEMBRANE-ASSOCIATED PROGESTERONE RECEPTOR COMPONENT-RELATED"/>
    <property type="match status" value="1"/>
</dbReference>
<evidence type="ECO:0000256" key="1">
    <source>
        <dbReference type="ARBA" id="ARBA00004240"/>
    </source>
</evidence>
<dbReference type="Gene3D" id="3.10.120.10">
    <property type="entry name" value="Cytochrome b5-like heme/steroid binding domain"/>
    <property type="match status" value="1"/>
</dbReference>
<evidence type="ECO:0000256" key="7">
    <source>
        <dbReference type="SAM" id="Phobius"/>
    </source>
</evidence>
<name>A0A316UDF9_9BASI</name>
<dbReference type="FunFam" id="3.10.120.10:FF:000003">
    <property type="entry name" value="membrane-associated progesterone receptor component 1"/>
    <property type="match status" value="1"/>
</dbReference>
<dbReference type="GO" id="GO:0020037">
    <property type="term" value="F:heme binding"/>
    <property type="evidence" value="ECO:0007669"/>
    <property type="project" value="UniProtKB-ARBA"/>
</dbReference>
<dbReference type="AlphaFoldDB" id="A0A316UDF9"/>
<evidence type="ECO:0000256" key="3">
    <source>
        <dbReference type="ARBA" id="ARBA00022723"/>
    </source>
</evidence>
<comment type="similarity">
    <text evidence="6">Belongs to the cytochrome b5 family. MAPR subfamily.</text>
</comment>
<comment type="subcellular location">
    <subcellularLocation>
        <location evidence="1">Endoplasmic reticulum</location>
    </subcellularLocation>
</comment>
<keyword evidence="10" id="KW-1185">Reference proteome</keyword>
<proteinExistence type="inferred from homology"/>
<accession>A0A316UDF9</accession>
<organism evidence="9 10">
    <name type="scientific">Pseudomicrostroma glucosiphilum</name>
    <dbReference type="NCBI Taxonomy" id="1684307"/>
    <lineage>
        <taxon>Eukaryota</taxon>
        <taxon>Fungi</taxon>
        <taxon>Dikarya</taxon>
        <taxon>Basidiomycota</taxon>
        <taxon>Ustilaginomycotina</taxon>
        <taxon>Exobasidiomycetes</taxon>
        <taxon>Microstromatales</taxon>
        <taxon>Microstromatales incertae sedis</taxon>
        <taxon>Pseudomicrostroma</taxon>
    </lineage>
</organism>
<dbReference type="SMART" id="SM01117">
    <property type="entry name" value="Cyt-b5"/>
    <property type="match status" value="1"/>
</dbReference>
<gene>
    <name evidence="9" type="ORF">BCV69DRAFT_257227</name>
</gene>
<dbReference type="STRING" id="1684307.A0A316UDF9"/>
<feature type="non-terminal residue" evidence="9">
    <location>
        <position position="191"/>
    </location>
</feature>
<dbReference type="GO" id="GO:0046872">
    <property type="term" value="F:metal ion binding"/>
    <property type="evidence" value="ECO:0007669"/>
    <property type="project" value="UniProtKB-KW"/>
</dbReference>
<keyword evidence="5" id="KW-0408">Iron</keyword>
<evidence type="ECO:0000256" key="2">
    <source>
        <dbReference type="ARBA" id="ARBA00022617"/>
    </source>
</evidence>
<reference evidence="9 10" key="1">
    <citation type="journal article" date="2018" name="Mol. Biol. Evol.">
        <title>Broad Genomic Sampling Reveals a Smut Pathogenic Ancestry of the Fungal Clade Ustilaginomycotina.</title>
        <authorList>
            <person name="Kijpornyongpan T."/>
            <person name="Mondo S.J."/>
            <person name="Barry K."/>
            <person name="Sandor L."/>
            <person name="Lee J."/>
            <person name="Lipzen A."/>
            <person name="Pangilinan J."/>
            <person name="LaButti K."/>
            <person name="Hainaut M."/>
            <person name="Henrissat B."/>
            <person name="Grigoriev I.V."/>
            <person name="Spatafora J.W."/>
            <person name="Aime M.C."/>
        </authorList>
    </citation>
    <scope>NUCLEOTIDE SEQUENCE [LARGE SCALE GENOMIC DNA]</scope>
    <source>
        <strain evidence="9 10">MCA 4718</strain>
    </source>
</reference>